<organism evidence="1">
    <name type="scientific">marine sediment metagenome</name>
    <dbReference type="NCBI Taxonomy" id="412755"/>
    <lineage>
        <taxon>unclassified sequences</taxon>
        <taxon>metagenomes</taxon>
        <taxon>ecological metagenomes</taxon>
    </lineage>
</organism>
<feature type="non-terminal residue" evidence="1">
    <location>
        <position position="1"/>
    </location>
</feature>
<dbReference type="EMBL" id="BARS01010559">
    <property type="protein sequence ID" value="GAF94928.1"/>
    <property type="molecule type" value="Genomic_DNA"/>
</dbReference>
<name>X0TMY2_9ZZZZ</name>
<protein>
    <submittedName>
        <fullName evidence="1">Uncharacterized protein</fullName>
    </submittedName>
</protein>
<accession>X0TMY2</accession>
<sequence>QDGIMDKNSKLKYFDISELILMALGLEVEKLKQATAEVA</sequence>
<dbReference type="AlphaFoldDB" id="X0TMY2"/>
<reference evidence="1" key="1">
    <citation type="journal article" date="2014" name="Front. Microbiol.">
        <title>High frequency of phylogenetically diverse reductive dehalogenase-homologous genes in deep subseafloor sedimentary metagenomes.</title>
        <authorList>
            <person name="Kawai M."/>
            <person name="Futagami T."/>
            <person name="Toyoda A."/>
            <person name="Takaki Y."/>
            <person name="Nishi S."/>
            <person name="Hori S."/>
            <person name="Arai W."/>
            <person name="Tsubouchi T."/>
            <person name="Morono Y."/>
            <person name="Uchiyama I."/>
            <person name="Ito T."/>
            <person name="Fujiyama A."/>
            <person name="Inagaki F."/>
            <person name="Takami H."/>
        </authorList>
    </citation>
    <scope>NUCLEOTIDE SEQUENCE</scope>
    <source>
        <strain evidence="1">Expedition CK06-06</strain>
    </source>
</reference>
<proteinExistence type="predicted"/>
<evidence type="ECO:0000313" key="1">
    <source>
        <dbReference type="EMBL" id="GAF94928.1"/>
    </source>
</evidence>
<comment type="caution">
    <text evidence="1">The sequence shown here is derived from an EMBL/GenBank/DDBJ whole genome shotgun (WGS) entry which is preliminary data.</text>
</comment>
<gene>
    <name evidence="1" type="ORF">S01H1_19532</name>
</gene>